<keyword evidence="2 3" id="KW-0378">Hydrolase</keyword>
<dbReference type="EMBL" id="JBHTNU010000002">
    <property type="protein sequence ID" value="MFD1425966.1"/>
    <property type="molecule type" value="Genomic_DNA"/>
</dbReference>
<dbReference type="PANTHER" id="PTHR11049:SF24">
    <property type="entry name" value="CYTOSOLIC ACYL COENZYME A THIOESTER HYDROLASE"/>
    <property type="match status" value="1"/>
</dbReference>
<feature type="domain" description="HotDog ACOT-type" evidence="4">
    <location>
        <begin position="7"/>
        <end position="119"/>
    </location>
</feature>
<dbReference type="Pfam" id="PF03061">
    <property type="entry name" value="4HBT"/>
    <property type="match status" value="1"/>
</dbReference>
<dbReference type="Proteomes" id="UP001597282">
    <property type="component" value="Unassembled WGS sequence"/>
</dbReference>
<name>A0ABW4C7N2_9BACL</name>
<comment type="similarity">
    <text evidence="1">Belongs to the acyl coenzyme A hydrolase family.</text>
</comment>
<dbReference type="Gene3D" id="3.10.129.10">
    <property type="entry name" value="Hotdog Thioesterase"/>
    <property type="match status" value="1"/>
</dbReference>
<gene>
    <name evidence="5" type="ORF">ACFQ4Y_03325</name>
</gene>
<dbReference type="GO" id="GO:0047617">
    <property type="term" value="F:fatty acyl-CoA hydrolase activity"/>
    <property type="evidence" value="ECO:0007669"/>
    <property type="project" value="UniProtKB-EC"/>
</dbReference>
<sequence>MKPVPTNQSRTIKTSLVLPPDTNHMGNIFGGQVLAYIDEVAGIAAMRHSGRPVVTASIDSVDFLLPVREGDIMTVDAFVVWTGRTSMEVYIQVTTEKGPGGPPQLTTTSFVTAVAVGEDGKPVPVPPVLPQTKEEQRLYEMVAERQQFRKEGASQILA</sequence>
<comment type="caution">
    <text evidence="5">The sequence shown here is derived from an EMBL/GenBank/DDBJ whole genome shotgun (WGS) entry which is preliminary data.</text>
</comment>
<dbReference type="RefSeq" id="WP_380162968.1">
    <property type="nucleotide sequence ID" value="NZ_JBHTNU010000002.1"/>
</dbReference>
<evidence type="ECO:0000259" key="4">
    <source>
        <dbReference type="PROSITE" id="PS51770"/>
    </source>
</evidence>
<dbReference type="CDD" id="cd03442">
    <property type="entry name" value="BFIT_BACH"/>
    <property type="match status" value="1"/>
</dbReference>
<dbReference type="InterPro" id="IPR006683">
    <property type="entry name" value="Thioestr_dom"/>
</dbReference>
<accession>A0ABW4C7N2</accession>
<dbReference type="InterPro" id="IPR029069">
    <property type="entry name" value="HotDog_dom_sf"/>
</dbReference>
<dbReference type="PANTHER" id="PTHR11049">
    <property type="entry name" value="ACYL COENZYME A THIOESTER HYDROLASE"/>
    <property type="match status" value="1"/>
</dbReference>
<proteinExistence type="inferred from homology"/>
<keyword evidence="6" id="KW-1185">Reference proteome</keyword>
<reference evidence="6" key="1">
    <citation type="journal article" date="2019" name="Int. J. Syst. Evol. Microbiol.">
        <title>The Global Catalogue of Microorganisms (GCM) 10K type strain sequencing project: providing services to taxonomists for standard genome sequencing and annotation.</title>
        <authorList>
            <consortium name="The Broad Institute Genomics Platform"/>
            <consortium name="The Broad Institute Genome Sequencing Center for Infectious Disease"/>
            <person name="Wu L."/>
            <person name="Ma J."/>
        </authorList>
    </citation>
    <scope>NUCLEOTIDE SEQUENCE [LARGE SCALE GENOMIC DNA]</scope>
    <source>
        <strain evidence="6">S1</strain>
    </source>
</reference>
<evidence type="ECO:0000256" key="2">
    <source>
        <dbReference type="ARBA" id="ARBA00022801"/>
    </source>
</evidence>
<evidence type="ECO:0000313" key="6">
    <source>
        <dbReference type="Proteomes" id="UP001597282"/>
    </source>
</evidence>
<dbReference type="PROSITE" id="PS51770">
    <property type="entry name" value="HOTDOG_ACOT"/>
    <property type="match status" value="1"/>
</dbReference>
<dbReference type="InterPro" id="IPR033120">
    <property type="entry name" value="HOTDOG_ACOT"/>
</dbReference>
<evidence type="ECO:0000256" key="1">
    <source>
        <dbReference type="ARBA" id="ARBA00010458"/>
    </source>
</evidence>
<evidence type="ECO:0000256" key="3">
    <source>
        <dbReference type="PROSITE-ProRule" id="PRU01106"/>
    </source>
</evidence>
<dbReference type="InterPro" id="IPR040170">
    <property type="entry name" value="Cytosol_ACT"/>
</dbReference>
<dbReference type="SUPFAM" id="SSF54637">
    <property type="entry name" value="Thioesterase/thiol ester dehydrase-isomerase"/>
    <property type="match status" value="1"/>
</dbReference>
<organism evidence="5 6">
    <name type="scientific">Kroppenstedtia sanguinis</name>
    <dbReference type="NCBI Taxonomy" id="1380684"/>
    <lineage>
        <taxon>Bacteria</taxon>
        <taxon>Bacillati</taxon>
        <taxon>Bacillota</taxon>
        <taxon>Bacilli</taxon>
        <taxon>Bacillales</taxon>
        <taxon>Thermoactinomycetaceae</taxon>
        <taxon>Kroppenstedtia</taxon>
    </lineage>
</organism>
<evidence type="ECO:0000313" key="5">
    <source>
        <dbReference type="EMBL" id="MFD1425966.1"/>
    </source>
</evidence>
<dbReference type="EC" id="3.1.2.20" evidence="5"/>
<protein>
    <submittedName>
        <fullName evidence="5">Acyl-CoA thioesterase</fullName>
        <ecNumber evidence="5">3.1.2.20</ecNumber>
    </submittedName>
</protein>